<dbReference type="GO" id="GO:0005886">
    <property type="term" value="C:plasma membrane"/>
    <property type="evidence" value="ECO:0007669"/>
    <property type="project" value="TreeGrafter"/>
</dbReference>
<evidence type="ECO:0000259" key="4">
    <source>
        <dbReference type="SMART" id="SM00563"/>
    </source>
</evidence>
<comment type="caution">
    <text evidence="5">The sequence shown here is derived from an EMBL/GenBank/DDBJ whole genome shotgun (WGS) entry which is preliminary data.</text>
</comment>
<dbReference type="PANTHER" id="PTHR10434:SF11">
    <property type="entry name" value="1-ACYL-SN-GLYCEROL-3-PHOSPHATE ACYLTRANSFERASE"/>
    <property type="match status" value="1"/>
</dbReference>
<dbReference type="SUPFAM" id="SSF69593">
    <property type="entry name" value="Glycerol-3-phosphate (1)-acyltransferase"/>
    <property type="match status" value="1"/>
</dbReference>
<dbReference type="EMBL" id="BNBI01000003">
    <property type="protein sequence ID" value="GHE93630.1"/>
    <property type="molecule type" value="Genomic_DNA"/>
</dbReference>
<proteinExistence type="predicted"/>
<accession>A0A919DX23</accession>
<evidence type="ECO:0000256" key="1">
    <source>
        <dbReference type="ARBA" id="ARBA00022679"/>
    </source>
</evidence>
<keyword evidence="1" id="KW-0808">Transferase</keyword>
<evidence type="ECO:0000256" key="3">
    <source>
        <dbReference type="SAM" id="MobiDB-lite"/>
    </source>
</evidence>
<dbReference type="RefSeq" id="WP_229910271.1">
    <property type="nucleotide sequence ID" value="NZ_BNBI01000003.1"/>
</dbReference>
<feature type="compositionally biased region" description="Basic and acidic residues" evidence="3">
    <location>
        <begin position="220"/>
        <end position="233"/>
    </location>
</feature>
<dbReference type="InterPro" id="IPR002123">
    <property type="entry name" value="Plipid/glycerol_acylTrfase"/>
</dbReference>
<protein>
    <submittedName>
        <fullName evidence="5">1-acyl-sn-glycerol-3-phosphate acyltransferase</fullName>
    </submittedName>
</protein>
<evidence type="ECO:0000256" key="2">
    <source>
        <dbReference type="ARBA" id="ARBA00023315"/>
    </source>
</evidence>
<keyword evidence="6" id="KW-1185">Reference proteome</keyword>
<keyword evidence="2 5" id="KW-0012">Acyltransferase</keyword>
<dbReference type="Pfam" id="PF01553">
    <property type="entry name" value="Acyltransferase"/>
    <property type="match status" value="1"/>
</dbReference>
<dbReference type="GO" id="GO:0003841">
    <property type="term" value="F:1-acylglycerol-3-phosphate O-acyltransferase activity"/>
    <property type="evidence" value="ECO:0007669"/>
    <property type="project" value="TreeGrafter"/>
</dbReference>
<reference evidence="5" key="2">
    <citation type="submission" date="2020-09" db="EMBL/GenBank/DDBJ databases">
        <authorList>
            <person name="Sun Q."/>
            <person name="Ohkuma M."/>
        </authorList>
    </citation>
    <scope>NUCLEOTIDE SEQUENCE</scope>
    <source>
        <strain evidence="5">JCM 4477</strain>
    </source>
</reference>
<feature type="domain" description="Phospholipid/glycerol acyltransferase" evidence="4">
    <location>
        <begin position="35"/>
        <end position="155"/>
    </location>
</feature>
<reference evidence="5" key="1">
    <citation type="journal article" date="2014" name="Int. J. Syst. Evol. Microbiol.">
        <title>Complete genome sequence of Corynebacterium casei LMG S-19264T (=DSM 44701T), isolated from a smear-ripened cheese.</title>
        <authorList>
            <consortium name="US DOE Joint Genome Institute (JGI-PGF)"/>
            <person name="Walter F."/>
            <person name="Albersmeier A."/>
            <person name="Kalinowski J."/>
            <person name="Ruckert C."/>
        </authorList>
    </citation>
    <scope>NUCLEOTIDE SEQUENCE</scope>
    <source>
        <strain evidence="5">JCM 4477</strain>
    </source>
</reference>
<sequence length="233" mass="24696">MHVYHGTRTLMRLVGTAWCPITVEGAAHVPAGGPVLLAGNHLAACDTFFLMAAVRRRLVFLSKREYFTGTGPTGRAVAGFCRRLGFLPVDRDAGPAAAREALDRGRRVLDAGGALALYPEGTRSPDGRLYRGRPGAAALALTCGVPLVPFGISGTDRVQPLGTAGLRPHPVRIRFGRPLGALPGDRRPDGFPTTAALRETTLRTMTAIAALSGQPFTDRPAPRPGRDTCRAEP</sequence>
<dbReference type="SMART" id="SM00563">
    <property type="entry name" value="PlsC"/>
    <property type="match status" value="1"/>
</dbReference>
<dbReference type="PANTHER" id="PTHR10434">
    <property type="entry name" value="1-ACYL-SN-GLYCEROL-3-PHOSPHATE ACYLTRANSFERASE"/>
    <property type="match status" value="1"/>
</dbReference>
<evidence type="ECO:0000313" key="6">
    <source>
        <dbReference type="Proteomes" id="UP000630718"/>
    </source>
</evidence>
<evidence type="ECO:0000313" key="5">
    <source>
        <dbReference type="EMBL" id="GHE93630.1"/>
    </source>
</evidence>
<dbReference type="GO" id="GO:0006654">
    <property type="term" value="P:phosphatidic acid biosynthetic process"/>
    <property type="evidence" value="ECO:0007669"/>
    <property type="project" value="TreeGrafter"/>
</dbReference>
<dbReference type="CDD" id="cd07989">
    <property type="entry name" value="LPLAT_AGPAT-like"/>
    <property type="match status" value="1"/>
</dbReference>
<organism evidence="5 6">
    <name type="scientific">Streptomyces fumanus</name>
    <dbReference type="NCBI Taxonomy" id="67302"/>
    <lineage>
        <taxon>Bacteria</taxon>
        <taxon>Bacillati</taxon>
        <taxon>Actinomycetota</taxon>
        <taxon>Actinomycetes</taxon>
        <taxon>Kitasatosporales</taxon>
        <taxon>Streptomycetaceae</taxon>
        <taxon>Streptomyces</taxon>
    </lineage>
</organism>
<name>A0A919DX23_9ACTN</name>
<feature type="region of interest" description="Disordered" evidence="3">
    <location>
        <begin position="212"/>
        <end position="233"/>
    </location>
</feature>
<dbReference type="Proteomes" id="UP000630718">
    <property type="component" value="Unassembled WGS sequence"/>
</dbReference>
<gene>
    <name evidence="5" type="ORF">GCM10018772_16770</name>
</gene>
<dbReference type="AlphaFoldDB" id="A0A919DX23"/>